<dbReference type="KEGG" id="vie:OL234_08705"/>
<accession>A0AAF0I7I5</accession>
<gene>
    <name evidence="2" type="ORF">OL234_08705</name>
</gene>
<organism evidence="2 3">
    <name type="scientific">Vagococcus intermedius</name>
    <dbReference type="NCBI Taxonomy" id="2991418"/>
    <lineage>
        <taxon>Bacteria</taxon>
        <taxon>Bacillati</taxon>
        <taxon>Bacillota</taxon>
        <taxon>Bacilli</taxon>
        <taxon>Lactobacillales</taxon>
        <taxon>Enterococcaceae</taxon>
        <taxon>Vagococcus</taxon>
    </lineage>
</organism>
<name>A0AAF0I7I5_9ENTE</name>
<protein>
    <recommendedName>
        <fullName evidence="4">DUF2812 domain-containing protein</fullName>
    </recommendedName>
</protein>
<evidence type="ECO:0000256" key="1">
    <source>
        <dbReference type="SAM" id="Phobius"/>
    </source>
</evidence>
<dbReference type="RefSeq" id="WP_275468838.1">
    <property type="nucleotide sequence ID" value="NZ_CP110232.1"/>
</dbReference>
<dbReference type="Proteomes" id="UP001179647">
    <property type="component" value="Chromosome"/>
</dbReference>
<dbReference type="EMBL" id="CP110232">
    <property type="protein sequence ID" value="WEG73036.1"/>
    <property type="molecule type" value="Genomic_DNA"/>
</dbReference>
<keyword evidence="1" id="KW-0812">Transmembrane</keyword>
<evidence type="ECO:0008006" key="4">
    <source>
        <dbReference type="Google" id="ProtNLM"/>
    </source>
</evidence>
<evidence type="ECO:0000313" key="2">
    <source>
        <dbReference type="EMBL" id="WEG73036.1"/>
    </source>
</evidence>
<dbReference type="AlphaFoldDB" id="A0AAF0I7I5"/>
<sequence>MLRLSFSYRDIEKEEMFLNEALTKGWLFVKRVGGFYQFKKNDTVNQLIRIEVVQTADMPLLQENVEIITSRVIKNKGMTLVYYLIKADPIVVELRKLSREPHQYLDYYIWLRDRQTFIMYGCVIPLIVLISYWGTIVEKRTSLLNQLAIILLLTIVVGYFIISHKTKGKIKEYRMLSDDYSDQLTLRFIVKVPRLTEKECDELKIAMTYLGKWQYRMSDKNQSYFYVHANTNEVEIKNHLTEYLGTEEGIVVVSPMALFPLGYF</sequence>
<keyword evidence="1" id="KW-1133">Transmembrane helix</keyword>
<keyword evidence="3" id="KW-1185">Reference proteome</keyword>
<feature type="transmembrane region" description="Helical" evidence="1">
    <location>
        <begin position="143"/>
        <end position="162"/>
    </location>
</feature>
<proteinExistence type="predicted"/>
<keyword evidence="1" id="KW-0472">Membrane</keyword>
<reference evidence="2" key="1">
    <citation type="submission" date="2022-10" db="EMBL/GenBank/DDBJ databases">
        <title>Vagococcus sp. isolated from poultry meat.</title>
        <authorList>
            <person name="Johansson P."/>
            <person name="Bjorkroth J."/>
        </authorList>
    </citation>
    <scope>NUCLEOTIDE SEQUENCE</scope>
    <source>
        <strain evidence="2">STAA11</strain>
    </source>
</reference>
<feature type="transmembrane region" description="Helical" evidence="1">
    <location>
        <begin position="117"/>
        <end position="137"/>
    </location>
</feature>
<evidence type="ECO:0000313" key="3">
    <source>
        <dbReference type="Proteomes" id="UP001179647"/>
    </source>
</evidence>